<dbReference type="Gene3D" id="3.40.50.2300">
    <property type="match status" value="1"/>
</dbReference>
<dbReference type="SMART" id="SM00226">
    <property type="entry name" value="LMWPc"/>
    <property type="match status" value="1"/>
</dbReference>
<evidence type="ECO:0000256" key="1">
    <source>
        <dbReference type="ARBA" id="ARBA00022849"/>
    </source>
</evidence>
<dbReference type="CDD" id="cd16345">
    <property type="entry name" value="LMWP_ArsC"/>
    <property type="match status" value="1"/>
</dbReference>
<reference evidence="3 4" key="1">
    <citation type="journal article" date="2016" name="Int. J. Syst. Evol. Microbiol.">
        <title>Lysobacter erysipheiresistens sp. nov., an antagonist of powdery mildew, isolated from tobacco-cultivated soil.</title>
        <authorList>
            <person name="Xie B."/>
            <person name="Li T."/>
            <person name="Lin X."/>
            <person name="Wang C.J."/>
            <person name="Chen Y.J."/>
            <person name="Liu W.J."/>
            <person name="Zhao Z.W."/>
        </authorList>
    </citation>
    <scope>NUCLEOTIDE SEQUENCE [LARGE SCALE GENOMIC DNA]</scope>
    <source>
        <strain evidence="3 4">RS-LYSO-3</strain>
    </source>
</reference>
<evidence type="ECO:0000313" key="3">
    <source>
        <dbReference type="EMBL" id="MEG3182904.1"/>
    </source>
</evidence>
<dbReference type="EC" id="1.20.4.4" evidence="3"/>
<keyword evidence="4" id="KW-1185">Reference proteome</keyword>
<evidence type="ECO:0000313" key="4">
    <source>
        <dbReference type="Proteomes" id="UP001355056"/>
    </source>
</evidence>
<dbReference type="PANTHER" id="PTHR43428:SF1">
    <property type="entry name" value="ARSENATE REDUCTASE"/>
    <property type="match status" value="1"/>
</dbReference>
<dbReference type="SUPFAM" id="SSF52788">
    <property type="entry name" value="Phosphotyrosine protein phosphatases I"/>
    <property type="match status" value="1"/>
</dbReference>
<proteinExistence type="predicted"/>
<feature type="domain" description="Phosphotyrosine protein phosphatase I" evidence="2">
    <location>
        <begin position="3"/>
        <end position="141"/>
    </location>
</feature>
<evidence type="ECO:0000259" key="2">
    <source>
        <dbReference type="SMART" id="SM00226"/>
    </source>
</evidence>
<keyword evidence="1" id="KW-0059">Arsenical resistance</keyword>
<comment type="caution">
    <text evidence="3">The sequence shown here is derived from an EMBL/GenBank/DDBJ whole genome shotgun (WGS) entry which is preliminary data.</text>
</comment>
<sequence>MTHRVLFLCTGNSARSVLAEATLRAWGGGRFEAFSAGSQPTGRINPFALEQLAAEGIQTSGLRSKSWDEFSGDDAPPIDVVVTVCDSAAAETCPVFFGDFVRTHWGLPDPAAVEGSDEDKRVAFAEAHALIRKRLMAFLTLAPDKWNDREALKQALDRIGFIESEDGEHV</sequence>
<dbReference type="PANTHER" id="PTHR43428">
    <property type="entry name" value="ARSENATE REDUCTASE"/>
    <property type="match status" value="1"/>
</dbReference>
<accession>A0ABU7YVE4</accession>
<keyword evidence="3" id="KW-0560">Oxidoreductase</keyword>
<dbReference type="InterPro" id="IPR023485">
    <property type="entry name" value="Ptyr_pPase"/>
</dbReference>
<dbReference type="InterPro" id="IPR036196">
    <property type="entry name" value="Ptyr_pPase_sf"/>
</dbReference>
<dbReference type="GO" id="GO:0030612">
    <property type="term" value="F:arsenate reductase (thioredoxin) activity"/>
    <property type="evidence" value="ECO:0007669"/>
    <property type="project" value="UniProtKB-EC"/>
</dbReference>
<name>A0ABU7YVE4_9GAMM</name>
<dbReference type="EMBL" id="JAXGFP010000001">
    <property type="protein sequence ID" value="MEG3182904.1"/>
    <property type="molecule type" value="Genomic_DNA"/>
</dbReference>
<gene>
    <name evidence="3" type="ORF">SNE34_02620</name>
</gene>
<dbReference type="Proteomes" id="UP001355056">
    <property type="component" value="Unassembled WGS sequence"/>
</dbReference>
<protein>
    <submittedName>
        <fullName evidence="3">Arsenate reductase ArsC</fullName>
        <ecNumber evidence="3">1.20.4.4</ecNumber>
    </submittedName>
</protein>
<dbReference type="RefSeq" id="WP_332614629.1">
    <property type="nucleotide sequence ID" value="NZ_JAXGFP010000001.1"/>
</dbReference>
<organism evidence="3 4">
    <name type="scientific">Novilysobacter erysipheiresistens</name>
    <dbReference type="NCBI Taxonomy" id="1749332"/>
    <lineage>
        <taxon>Bacteria</taxon>
        <taxon>Pseudomonadati</taxon>
        <taxon>Pseudomonadota</taxon>
        <taxon>Gammaproteobacteria</taxon>
        <taxon>Lysobacterales</taxon>
        <taxon>Lysobacteraceae</taxon>
        <taxon>Novilysobacter</taxon>
    </lineage>
</organism>
<dbReference type="Pfam" id="PF01451">
    <property type="entry name" value="LMWPc"/>
    <property type="match status" value="1"/>
</dbReference>